<dbReference type="HOGENOM" id="CLU_2636118_0_0_0"/>
<accession>L0DPJ2</accession>
<keyword evidence="2" id="KW-1185">Reference proteome</keyword>
<proteinExistence type="predicted"/>
<sequence length="77" mass="8352">MVITRQTPRLDPTPMIFVYPLTRPLDRRSVSRLALLCSSARFSPAVAGKRADCIAVPLAMKAVKPLVADSKSPGKCN</sequence>
<reference evidence="1 2" key="1">
    <citation type="submission" date="2012-02" db="EMBL/GenBank/DDBJ databases">
        <title>Complete sequence of chromosome of Singulisphaera acidiphila DSM 18658.</title>
        <authorList>
            <consortium name="US DOE Joint Genome Institute (JGI-PGF)"/>
            <person name="Lucas S."/>
            <person name="Copeland A."/>
            <person name="Lapidus A."/>
            <person name="Glavina del Rio T."/>
            <person name="Dalin E."/>
            <person name="Tice H."/>
            <person name="Bruce D."/>
            <person name="Goodwin L."/>
            <person name="Pitluck S."/>
            <person name="Peters L."/>
            <person name="Ovchinnikova G."/>
            <person name="Chertkov O."/>
            <person name="Kyrpides N."/>
            <person name="Mavromatis K."/>
            <person name="Ivanova N."/>
            <person name="Brettin T."/>
            <person name="Detter J.C."/>
            <person name="Han C."/>
            <person name="Larimer F."/>
            <person name="Land M."/>
            <person name="Hauser L."/>
            <person name="Markowitz V."/>
            <person name="Cheng J.-F."/>
            <person name="Hugenholtz P."/>
            <person name="Woyke T."/>
            <person name="Wu D."/>
            <person name="Tindall B."/>
            <person name="Pomrenke H."/>
            <person name="Brambilla E."/>
            <person name="Klenk H.-P."/>
            <person name="Eisen J.A."/>
        </authorList>
    </citation>
    <scope>NUCLEOTIDE SEQUENCE [LARGE SCALE GENOMIC DNA]</scope>
    <source>
        <strain evidence="2">ATCC BAA-1392 / DSM 18658 / VKM B-2454 / MOB10</strain>
    </source>
</reference>
<dbReference type="AlphaFoldDB" id="L0DPJ2"/>
<dbReference type="Proteomes" id="UP000010798">
    <property type="component" value="Chromosome"/>
</dbReference>
<dbReference type="EMBL" id="CP003364">
    <property type="protein sequence ID" value="AGA31289.1"/>
    <property type="molecule type" value="Genomic_DNA"/>
</dbReference>
<protein>
    <submittedName>
        <fullName evidence="1">Uncharacterized protein</fullName>
    </submittedName>
</protein>
<evidence type="ECO:0000313" key="2">
    <source>
        <dbReference type="Proteomes" id="UP000010798"/>
    </source>
</evidence>
<organism evidence="1 2">
    <name type="scientific">Singulisphaera acidiphila (strain ATCC BAA-1392 / DSM 18658 / VKM B-2454 / MOB10)</name>
    <dbReference type="NCBI Taxonomy" id="886293"/>
    <lineage>
        <taxon>Bacteria</taxon>
        <taxon>Pseudomonadati</taxon>
        <taxon>Planctomycetota</taxon>
        <taxon>Planctomycetia</taxon>
        <taxon>Isosphaerales</taxon>
        <taxon>Isosphaeraceae</taxon>
        <taxon>Singulisphaera</taxon>
    </lineage>
</organism>
<dbReference type="KEGG" id="saci:Sinac_7242"/>
<gene>
    <name evidence="1" type="ordered locus">Sinac_7242</name>
</gene>
<evidence type="ECO:0000313" key="1">
    <source>
        <dbReference type="EMBL" id="AGA31289.1"/>
    </source>
</evidence>
<name>L0DPJ2_SINAD</name>